<organism evidence="1 2">
    <name type="scientific">Glonium stellatum</name>
    <dbReference type="NCBI Taxonomy" id="574774"/>
    <lineage>
        <taxon>Eukaryota</taxon>
        <taxon>Fungi</taxon>
        <taxon>Dikarya</taxon>
        <taxon>Ascomycota</taxon>
        <taxon>Pezizomycotina</taxon>
        <taxon>Dothideomycetes</taxon>
        <taxon>Pleosporomycetidae</taxon>
        <taxon>Gloniales</taxon>
        <taxon>Gloniaceae</taxon>
        <taxon>Glonium</taxon>
    </lineage>
</organism>
<dbReference type="EMBL" id="KV749463">
    <property type="protein sequence ID" value="OCL09360.1"/>
    <property type="molecule type" value="Genomic_DNA"/>
</dbReference>
<proteinExistence type="predicted"/>
<evidence type="ECO:0000313" key="1">
    <source>
        <dbReference type="EMBL" id="OCL09360.1"/>
    </source>
</evidence>
<dbReference type="Proteomes" id="UP000250140">
    <property type="component" value="Unassembled WGS sequence"/>
</dbReference>
<dbReference type="SUPFAM" id="SSF56219">
    <property type="entry name" value="DNase I-like"/>
    <property type="match status" value="1"/>
</dbReference>
<name>A0A8E2F305_9PEZI</name>
<dbReference type="InterPro" id="IPR036691">
    <property type="entry name" value="Endo/exonu/phosph_ase_sf"/>
</dbReference>
<dbReference type="OrthoDB" id="8063979at2759"/>
<evidence type="ECO:0008006" key="3">
    <source>
        <dbReference type="Google" id="ProtNLM"/>
    </source>
</evidence>
<keyword evidence="2" id="KW-1185">Reference proteome</keyword>
<gene>
    <name evidence="1" type="ORF">AOQ84DRAFT_404749</name>
</gene>
<protein>
    <recommendedName>
        <fullName evidence="3">Reverse transcriptase domain-containing protein</fullName>
    </recommendedName>
</protein>
<dbReference type="AlphaFoldDB" id="A0A8E2F305"/>
<evidence type="ECO:0000313" key="2">
    <source>
        <dbReference type="Proteomes" id="UP000250140"/>
    </source>
</evidence>
<accession>A0A8E2F305</accession>
<reference evidence="1 2" key="1">
    <citation type="journal article" date="2016" name="Nat. Commun.">
        <title>Ectomycorrhizal ecology is imprinted in the genome of the dominant symbiotic fungus Cenococcum geophilum.</title>
        <authorList>
            <consortium name="DOE Joint Genome Institute"/>
            <person name="Peter M."/>
            <person name="Kohler A."/>
            <person name="Ohm R.A."/>
            <person name="Kuo A."/>
            <person name="Krutzmann J."/>
            <person name="Morin E."/>
            <person name="Arend M."/>
            <person name="Barry K.W."/>
            <person name="Binder M."/>
            <person name="Choi C."/>
            <person name="Clum A."/>
            <person name="Copeland A."/>
            <person name="Grisel N."/>
            <person name="Haridas S."/>
            <person name="Kipfer T."/>
            <person name="LaButti K."/>
            <person name="Lindquist E."/>
            <person name="Lipzen A."/>
            <person name="Maire R."/>
            <person name="Meier B."/>
            <person name="Mihaltcheva S."/>
            <person name="Molinier V."/>
            <person name="Murat C."/>
            <person name="Poggeler S."/>
            <person name="Quandt C.A."/>
            <person name="Sperisen C."/>
            <person name="Tritt A."/>
            <person name="Tisserant E."/>
            <person name="Crous P.W."/>
            <person name="Henrissat B."/>
            <person name="Nehls U."/>
            <person name="Egli S."/>
            <person name="Spatafora J.W."/>
            <person name="Grigoriev I.V."/>
            <person name="Martin F.M."/>
        </authorList>
    </citation>
    <scope>NUCLEOTIDE SEQUENCE [LARGE SCALE GENOMIC DNA]</scope>
    <source>
        <strain evidence="1 2">CBS 207.34</strain>
    </source>
</reference>
<sequence length="414" mass="47162">MVQEPSVYNTDAKRTVTHPNYNTFKPVVVWAEKPRTLTGHDDSPITGSVLNRVYVIQPGRRNFVAGDFNRTMPILNDTEVLTRGKSTLDFVFTDITGATTEARPDLYCGSDHVPLAATIPGSPTRRTGTRDTRKADLGKLAETYKKWTPKRKEMPLTKKMCSLQQHIKNALVQCINIKKPGTTRVPWWNDKLKNAAARFREVKKNTESVYTEEDIERKRKRLRGLVRRSKDVYWQKQIDEARTFKDVFKIAAWRNHTLRVQPPLLEGMEELEPGESVTQIAKTLLFRERIEVPEGETDTSRKRATWMWEKLSTKELEDFLLKVKSTTPGTNSTAFSSGKRAREGRWFGLLQGRGIPERSAVGPARHLVDRVESSKIAKEYLAVVLMDVKGAFNAANPNTLINALRELEVDEKVV</sequence>